<protein>
    <submittedName>
        <fullName evidence="2">Uncharacterized protein</fullName>
    </submittedName>
</protein>
<sequence length="63" mass="6635">MKNPKSPDQDILTASAAPAPAEPPIPDEHAGKGGMYQIVDGRRVLVDRTEDPAKTTPTAPKAD</sequence>
<accession>A0A0H2M652</accession>
<evidence type="ECO:0000256" key="1">
    <source>
        <dbReference type="SAM" id="MobiDB-lite"/>
    </source>
</evidence>
<keyword evidence="3" id="KW-1185">Reference proteome</keyword>
<reference evidence="2 3" key="1">
    <citation type="submission" date="2015-03" db="EMBL/GenBank/DDBJ databases">
        <title>Genome sequence of Variovorax paradoxus TBEA6.</title>
        <authorList>
            <person name="Poehlein A."/>
            <person name="Schuldes J."/>
            <person name="Wuebbeler J.H."/>
            <person name="Hiessl S."/>
            <person name="Steinbuechel A."/>
            <person name="Daniel R."/>
        </authorList>
    </citation>
    <scope>NUCLEOTIDE SEQUENCE [LARGE SCALE GENOMIC DNA]</scope>
    <source>
        <strain evidence="2 3">TBEA6</strain>
    </source>
</reference>
<organism evidence="2 3">
    <name type="scientific">Variovorax paradoxus</name>
    <dbReference type="NCBI Taxonomy" id="34073"/>
    <lineage>
        <taxon>Bacteria</taxon>
        <taxon>Pseudomonadati</taxon>
        <taxon>Pseudomonadota</taxon>
        <taxon>Betaproteobacteria</taxon>
        <taxon>Burkholderiales</taxon>
        <taxon>Comamonadaceae</taxon>
        <taxon>Variovorax</taxon>
    </lineage>
</organism>
<proteinExistence type="predicted"/>
<dbReference type="RefSeq" id="WP_047783644.1">
    <property type="nucleotide sequence ID" value="NZ_JZWI01000006.1"/>
</dbReference>
<feature type="region of interest" description="Disordered" evidence="1">
    <location>
        <begin position="1"/>
        <end position="63"/>
    </location>
</feature>
<evidence type="ECO:0000313" key="3">
    <source>
        <dbReference type="Proteomes" id="UP000035170"/>
    </source>
</evidence>
<dbReference type="EMBL" id="JZWI01000006">
    <property type="protein sequence ID" value="KLN57621.1"/>
    <property type="molecule type" value="Genomic_DNA"/>
</dbReference>
<dbReference type="PATRIC" id="fig|34073.19.peg.1154"/>
<feature type="compositionally biased region" description="Basic and acidic residues" evidence="1">
    <location>
        <begin position="40"/>
        <end position="53"/>
    </location>
</feature>
<name>A0A0H2M652_VARPD</name>
<dbReference type="AlphaFoldDB" id="A0A0H2M652"/>
<gene>
    <name evidence="2" type="ORF">VPARA_11340</name>
</gene>
<comment type="caution">
    <text evidence="2">The sequence shown here is derived from an EMBL/GenBank/DDBJ whole genome shotgun (WGS) entry which is preliminary data.</text>
</comment>
<evidence type="ECO:0000313" key="2">
    <source>
        <dbReference type="EMBL" id="KLN57621.1"/>
    </source>
</evidence>
<dbReference type="Proteomes" id="UP000035170">
    <property type="component" value="Unassembled WGS sequence"/>
</dbReference>